<evidence type="ECO:0000313" key="1">
    <source>
        <dbReference type="EMBL" id="QJA66327.1"/>
    </source>
</evidence>
<organism evidence="1">
    <name type="scientific">viral metagenome</name>
    <dbReference type="NCBI Taxonomy" id="1070528"/>
    <lineage>
        <taxon>unclassified sequences</taxon>
        <taxon>metagenomes</taxon>
        <taxon>organismal metagenomes</taxon>
    </lineage>
</organism>
<gene>
    <name evidence="1" type="ORF">MM415B00355_0027</name>
</gene>
<dbReference type="AlphaFoldDB" id="A0A6M3JBF6"/>
<protein>
    <recommendedName>
        <fullName evidence="2">Lipoprotein</fullName>
    </recommendedName>
</protein>
<dbReference type="EMBL" id="MT141553">
    <property type="protein sequence ID" value="QJA66327.1"/>
    <property type="molecule type" value="Genomic_DNA"/>
</dbReference>
<evidence type="ECO:0008006" key="2">
    <source>
        <dbReference type="Google" id="ProtNLM"/>
    </source>
</evidence>
<dbReference type="PROSITE" id="PS51257">
    <property type="entry name" value="PROKAR_LIPOPROTEIN"/>
    <property type="match status" value="1"/>
</dbReference>
<sequence length="137" mass="14300">MATRTMARATRAAAAVLLLVVCGCQGIETRIELEVPTEVAYDLAGRPVPDGAGGTTIRVLYRTTADKGVEVEVVETMADGSSSTRRVTTGSDSRYAYQGRANDVEAGRAVLDRLILAAAAAYGVPVPSSEPVVHPVP</sequence>
<accession>A0A6M3JBF6</accession>
<proteinExistence type="predicted"/>
<name>A0A6M3JBF6_9ZZZZ</name>
<reference evidence="1" key="1">
    <citation type="submission" date="2020-03" db="EMBL/GenBank/DDBJ databases">
        <title>The deep terrestrial virosphere.</title>
        <authorList>
            <person name="Holmfeldt K."/>
            <person name="Nilsson E."/>
            <person name="Simone D."/>
            <person name="Lopez-Fernandez M."/>
            <person name="Wu X."/>
            <person name="de Brujin I."/>
            <person name="Lundin D."/>
            <person name="Andersson A."/>
            <person name="Bertilsson S."/>
            <person name="Dopson M."/>
        </authorList>
    </citation>
    <scope>NUCLEOTIDE SEQUENCE</scope>
    <source>
        <strain evidence="1">MM415B00355</strain>
    </source>
</reference>